<keyword evidence="3" id="KW-1185">Reference proteome</keyword>
<evidence type="ECO:0000313" key="2">
    <source>
        <dbReference type="EMBL" id="SNY81193.1"/>
    </source>
</evidence>
<dbReference type="Proteomes" id="UP000219565">
    <property type="component" value="Unassembled WGS sequence"/>
</dbReference>
<sequence length="90" mass="10150">MLRRGVRWRGFEITPTCVEGILGRMSVAYDHYPELHRLIEQLPPESAREARAVLLRLVKGGASDRLAALPSFDGPEDLSERMDAELYEAP</sequence>
<protein>
    <submittedName>
        <fullName evidence="2">Uncharacterized protein</fullName>
    </submittedName>
</protein>
<accession>A0A285L9P1</accession>
<proteinExistence type="predicted"/>
<dbReference type="STRING" id="1379680.GCA_001612615_06031"/>
<organism evidence="2 3">
    <name type="scientific">Nocardia amikacinitolerans</name>
    <dbReference type="NCBI Taxonomy" id="756689"/>
    <lineage>
        <taxon>Bacteria</taxon>
        <taxon>Bacillati</taxon>
        <taxon>Actinomycetota</taxon>
        <taxon>Actinomycetes</taxon>
        <taxon>Mycobacteriales</taxon>
        <taxon>Nocardiaceae</taxon>
        <taxon>Nocardia</taxon>
    </lineage>
</organism>
<evidence type="ECO:0000313" key="3">
    <source>
        <dbReference type="Proteomes" id="UP000219565"/>
    </source>
</evidence>
<gene>
    <name evidence="2" type="ORF">SAMN04244553_2776</name>
</gene>
<dbReference type="EMBL" id="OBEG01000002">
    <property type="protein sequence ID" value="SNY81193.1"/>
    <property type="molecule type" value="Genomic_DNA"/>
</dbReference>
<dbReference type="AlphaFoldDB" id="A0A285L9P1"/>
<evidence type="ECO:0000256" key="1">
    <source>
        <dbReference type="SAM" id="MobiDB-lite"/>
    </source>
</evidence>
<reference evidence="3" key="1">
    <citation type="submission" date="2017-09" db="EMBL/GenBank/DDBJ databases">
        <authorList>
            <person name="Varghese N."/>
            <person name="Submissions S."/>
        </authorList>
    </citation>
    <scope>NUCLEOTIDE SEQUENCE [LARGE SCALE GENOMIC DNA]</scope>
    <source>
        <strain evidence="3">DSM 45537</strain>
    </source>
</reference>
<feature type="region of interest" description="Disordered" evidence="1">
    <location>
        <begin position="70"/>
        <end position="90"/>
    </location>
</feature>
<name>A0A285L9P1_9NOCA</name>